<comment type="caution">
    <text evidence="2">The sequence shown here is derived from an EMBL/GenBank/DDBJ whole genome shotgun (WGS) entry which is preliminary data.</text>
</comment>
<evidence type="ECO:0000313" key="2">
    <source>
        <dbReference type="EMBL" id="KAG2897273.1"/>
    </source>
</evidence>
<feature type="compositionally biased region" description="Acidic residues" evidence="1">
    <location>
        <begin position="128"/>
        <end position="137"/>
    </location>
</feature>
<dbReference type="AlphaFoldDB" id="A0A8T1BAF3"/>
<organism evidence="2 3">
    <name type="scientific">Phytophthora cactorum</name>
    <dbReference type="NCBI Taxonomy" id="29920"/>
    <lineage>
        <taxon>Eukaryota</taxon>
        <taxon>Sar</taxon>
        <taxon>Stramenopiles</taxon>
        <taxon>Oomycota</taxon>
        <taxon>Peronosporomycetes</taxon>
        <taxon>Peronosporales</taxon>
        <taxon>Peronosporaceae</taxon>
        <taxon>Phytophthora</taxon>
    </lineage>
</organism>
<dbReference type="Proteomes" id="UP000736787">
    <property type="component" value="Unassembled WGS sequence"/>
</dbReference>
<dbReference type="InterPro" id="IPR043502">
    <property type="entry name" value="DNA/RNA_pol_sf"/>
</dbReference>
<evidence type="ECO:0008006" key="4">
    <source>
        <dbReference type="Google" id="ProtNLM"/>
    </source>
</evidence>
<protein>
    <recommendedName>
        <fullName evidence="4">Reverse transcriptase/retrotransposon-derived protein RNase H-like domain-containing protein</fullName>
    </recommendedName>
</protein>
<proteinExistence type="predicted"/>
<dbReference type="PANTHER" id="PTHR37984">
    <property type="entry name" value="PROTEIN CBG26694"/>
    <property type="match status" value="1"/>
</dbReference>
<feature type="region of interest" description="Disordered" evidence="1">
    <location>
        <begin position="93"/>
        <end position="137"/>
    </location>
</feature>
<gene>
    <name evidence="2" type="ORF">PC117_g22822</name>
</gene>
<evidence type="ECO:0000256" key="1">
    <source>
        <dbReference type="SAM" id="MobiDB-lite"/>
    </source>
</evidence>
<accession>A0A8T1BAF3</accession>
<dbReference type="EMBL" id="RCMK01001305">
    <property type="protein sequence ID" value="KAG2897273.1"/>
    <property type="molecule type" value="Genomic_DNA"/>
</dbReference>
<dbReference type="SUPFAM" id="SSF56672">
    <property type="entry name" value="DNA/RNA polymerases"/>
    <property type="match status" value="1"/>
</dbReference>
<dbReference type="PANTHER" id="PTHR37984:SF5">
    <property type="entry name" value="PROTEIN NYNRIN-LIKE"/>
    <property type="match status" value="1"/>
</dbReference>
<dbReference type="FunFam" id="3.30.70.270:FF:000020">
    <property type="entry name" value="Transposon Tf2-6 polyprotein-like Protein"/>
    <property type="match status" value="1"/>
</dbReference>
<evidence type="ECO:0000313" key="3">
    <source>
        <dbReference type="Proteomes" id="UP000736787"/>
    </source>
</evidence>
<reference evidence="2" key="1">
    <citation type="submission" date="2018-10" db="EMBL/GenBank/DDBJ databases">
        <title>Effector identification in a new, highly contiguous assembly of the strawberry crown rot pathogen Phytophthora cactorum.</title>
        <authorList>
            <person name="Armitage A.D."/>
            <person name="Nellist C.F."/>
            <person name="Bates H."/>
            <person name="Vickerstaff R.J."/>
            <person name="Harrison R.J."/>
        </authorList>
    </citation>
    <scope>NUCLEOTIDE SEQUENCE</scope>
    <source>
        <strain evidence="2">4040</strain>
    </source>
</reference>
<sequence length="182" mass="20841">MNIVKPHDQHTLRAFLALISFFRRYIPEFAAIAAPLERLKQKGIVFQWERDCDGAFLQLQPALVRPPILVYPDFTKRFQLYVYASHLVLAPEATTTEAETEDPPSTQEEHGEEDETEGSVKSSPSPEDTFELDSEQFAEEQARTPWMRAIKAFLEDGVLTLDPQLRVLTLRMALRSRYGTKS</sequence>
<dbReference type="InterPro" id="IPR050951">
    <property type="entry name" value="Retrovirus_Pol_polyprotein"/>
</dbReference>
<dbReference type="InterPro" id="IPR043128">
    <property type="entry name" value="Rev_trsase/Diguanyl_cyclase"/>
</dbReference>
<name>A0A8T1BAF3_9STRA</name>
<dbReference type="Gene3D" id="3.30.70.270">
    <property type="match status" value="1"/>
</dbReference>